<dbReference type="RefSeq" id="WP_089827609.1">
    <property type="nucleotide sequence ID" value="NZ_FODV01000024.1"/>
</dbReference>
<dbReference type="InterPro" id="IPR011010">
    <property type="entry name" value="DNA_brk_join_enz"/>
</dbReference>
<dbReference type="AlphaFoldDB" id="A0A1H8W649"/>
<reference evidence="5" key="1">
    <citation type="submission" date="2016-10" db="EMBL/GenBank/DDBJ databases">
        <authorList>
            <person name="Varghese N."/>
            <person name="Submissions S."/>
        </authorList>
    </citation>
    <scope>NUCLEOTIDE SEQUENCE [LARGE SCALE GENOMIC DNA]</scope>
    <source>
        <strain evidence="5">CGMCC 1.10121</strain>
    </source>
</reference>
<keyword evidence="1" id="KW-0233">DNA recombination</keyword>
<feature type="region of interest" description="Disordered" evidence="2">
    <location>
        <begin position="196"/>
        <end position="218"/>
    </location>
</feature>
<proteinExistence type="predicted"/>
<evidence type="ECO:0000313" key="5">
    <source>
        <dbReference type="Proteomes" id="UP000199126"/>
    </source>
</evidence>
<dbReference type="Gene3D" id="1.10.443.10">
    <property type="entry name" value="Intergrase catalytic core"/>
    <property type="match status" value="1"/>
</dbReference>
<accession>A0A1H8W649</accession>
<gene>
    <name evidence="4" type="ORF">SAMN04487948_12426</name>
</gene>
<organism evidence="4 5">
    <name type="scientific">Halogranum amylolyticum</name>
    <dbReference type="NCBI Taxonomy" id="660520"/>
    <lineage>
        <taxon>Archaea</taxon>
        <taxon>Methanobacteriati</taxon>
        <taxon>Methanobacteriota</taxon>
        <taxon>Stenosarchaea group</taxon>
        <taxon>Halobacteria</taxon>
        <taxon>Halobacteriales</taxon>
        <taxon>Haloferacaceae</taxon>
    </lineage>
</organism>
<evidence type="ECO:0000256" key="2">
    <source>
        <dbReference type="SAM" id="MobiDB-lite"/>
    </source>
</evidence>
<dbReference type="Proteomes" id="UP000199126">
    <property type="component" value="Unassembled WGS sequence"/>
</dbReference>
<dbReference type="OrthoDB" id="216982at2157"/>
<dbReference type="GO" id="GO:0003677">
    <property type="term" value="F:DNA binding"/>
    <property type="evidence" value="ECO:0007669"/>
    <property type="project" value="InterPro"/>
</dbReference>
<dbReference type="PROSITE" id="PS51898">
    <property type="entry name" value="TYR_RECOMBINASE"/>
    <property type="match status" value="1"/>
</dbReference>
<dbReference type="CDD" id="cd00397">
    <property type="entry name" value="DNA_BRE_C"/>
    <property type="match status" value="1"/>
</dbReference>
<sequence>MRLDPYPTRDDGMRVWLSADEMQQLIDEADGPQQKIAFLLGGHCGLRRSEITQVCPKDFVTGPTGKHVRIWEDYAKREHYREPPVPDNLYSIVETFAWDRDDDAPVVDVPDKYVYRWVRRAADRLQEQTGDEGWQFVGPHDLRRTWGTHLLEQGVLPSVVMAFGGWDDWDTFRRHYLGEFSPEAIRRECAKVDFLGGEPEADRPQLGTMPRSGTQYSQ</sequence>
<evidence type="ECO:0000313" key="4">
    <source>
        <dbReference type="EMBL" id="SEP23125.1"/>
    </source>
</evidence>
<dbReference type="InterPro" id="IPR002104">
    <property type="entry name" value="Integrase_catalytic"/>
</dbReference>
<dbReference type="GO" id="GO:0015074">
    <property type="term" value="P:DNA integration"/>
    <property type="evidence" value="ECO:0007669"/>
    <property type="project" value="InterPro"/>
</dbReference>
<dbReference type="EMBL" id="FODV01000024">
    <property type="protein sequence ID" value="SEP23125.1"/>
    <property type="molecule type" value="Genomic_DNA"/>
</dbReference>
<keyword evidence="5" id="KW-1185">Reference proteome</keyword>
<dbReference type="SUPFAM" id="SSF56349">
    <property type="entry name" value="DNA breaking-rejoining enzymes"/>
    <property type="match status" value="1"/>
</dbReference>
<protein>
    <submittedName>
        <fullName evidence="4">Phage integrase family protein</fullName>
    </submittedName>
</protein>
<feature type="domain" description="Tyr recombinase" evidence="3">
    <location>
        <begin position="12"/>
        <end position="190"/>
    </location>
</feature>
<evidence type="ECO:0000256" key="1">
    <source>
        <dbReference type="ARBA" id="ARBA00023172"/>
    </source>
</evidence>
<name>A0A1H8W649_9EURY</name>
<dbReference type="GO" id="GO:0006310">
    <property type="term" value="P:DNA recombination"/>
    <property type="evidence" value="ECO:0007669"/>
    <property type="project" value="UniProtKB-KW"/>
</dbReference>
<evidence type="ECO:0000259" key="3">
    <source>
        <dbReference type="PROSITE" id="PS51898"/>
    </source>
</evidence>
<dbReference type="InterPro" id="IPR013762">
    <property type="entry name" value="Integrase-like_cat_sf"/>
</dbReference>
<dbReference type="Pfam" id="PF00589">
    <property type="entry name" value="Phage_integrase"/>
    <property type="match status" value="1"/>
</dbReference>